<dbReference type="InterPro" id="IPR015422">
    <property type="entry name" value="PyrdxlP-dep_Trfase_small"/>
</dbReference>
<sequence>MTNAEILEAAFRRALAYRDEASDRPPRPVISPEDLQAAFDGGLPEHGEDGAAALAALAAAAEPGLNDTTGRRFFSWVIGASDIVGVAADWLAGAWGQNAGNYRVAPAASAAEQAAGAWLVDLLELPQGSSVGIVSGATMANFTGLAAGRSEVLRRAGWDLEEDGLQGAPRMRVLVGADAHSTVHAALRYLGFGRSQVEAVATNDQGAMDAADLERRLAAGDGPALVVAQAGQINTGACDPFDAIADACAKRGAWLHVDGAFGLWVRACPDRAHLAAGAERADSWATDAHKWLQAPYDAGVVIVRDPEAHRRAMSITASYLPVDERRPNPSDFVPELSRRARGFVIWTLLRRFGRAGVAEMVSRHCRLARRLADRLDGEPGLRVLNDVVMNQLIVGFGEDGPAEGRDAAARAVLAELRNRNEIFVEGARWRDREIMRVSVISGPLEDVDIDRAADAVLNAWRTVRADAPART</sequence>
<comment type="similarity">
    <text evidence="2 7">Belongs to the group II decarboxylase family.</text>
</comment>
<dbReference type="GO" id="GO:0008483">
    <property type="term" value="F:transaminase activity"/>
    <property type="evidence" value="ECO:0007669"/>
    <property type="project" value="UniProtKB-KW"/>
</dbReference>
<dbReference type="GO" id="GO:0016831">
    <property type="term" value="F:carboxy-lyase activity"/>
    <property type="evidence" value="ECO:0007669"/>
    <property type="project" value="UniProtKB-KW"/>
</dbReference>
<dbReference type="RefSeq" id="WP_109252215.1">
    <property type="nucleotide sequence ID" value="NZ_QEXV01000001.1"/>
</dbReference>
<dbReference type="Gene3D" id="3.90.1150.10">
    <property type="entry name" value="Aspartate Aminotransferase, domain 1"/>
    <property type="match status" value="1"/>
</dbReference>
<dbReference type="GO" id="GO:0030170">
    <property type="term" value="F:pyridoxal phosphate binding"/>
    <property type="evidence" value="ECO:0007669"/>
    <property type="project" value="InterPro"/>
</dbReference>
<dbReference type="Proteomes" id="UP000245168">
    <property type="component" value="Unassembled WGS sequence"/>
</dbReference>
<dbReference type="AlphaFoldDB" id="A0A2U2BY53"/>
<dbReference type="EMBL" id="QEXV01000001">
    <property type="protein sequence ID" value="PWE18941.1"/>
    <property type="molecule type" value="Genomic_DNA"/>
</dbReference>
<comment type="cofactor">
    <cofactor evidence="1 6 7">
        <name>pyridoxal 5'-phosphate</name>
        <dbReference type="ChEBI" id="CHEBI:597326"/>
    </cofactor>
</comment>
<dbReference type="PANTHER" id="PTHR11999:SF70">
    <property type="entry name" value="MIP05841P"/>
    <property type="match status" value="1"/>
</dbReference>
<evidence type="ECO:0000256" key="3">
    <source>
        <dbReference type="ARBA" id="ARBA00022793"/>
    </source>
</evidence>
<dbReference type="GO" id="GO:0019752">
    <property type="term" value="P:carboxylic acid metabolic process"/>
    <property type="evidence" value="ECO:0007669"/>
    <property type="project" value="InterPro"/>
</dbReference>
<dbReference type="Pfam" id="PF00282">
    <property type="entry name" value="Pyridoxal_deC"/>
    <property type="match status" value="1"/>
</dbReference>
<dbReference type="OrthoDB" id="9803665at2"/>
<dbReference type="InterPro" id="IPR010977">
    <property type="entry name" value="Aromatic_deC"/>
</dbReference>
<dbReference type="Gene3D" id="3.40.640.10">
    <property type="entry name" value="Type I PLP-dependent aspartate aminotransferase-like (Major domain)"/>
    <property type="match status" value="1"/>
</dbReference>
<keyword evidence="8" id="KW-0808">Transferase</keyword>
<dbReference type="InterPro" id="IPR015421">
    <property type="entry name" value="PyrdxlP-dep_Trfase_major"/>
</dbReference>
<evidence type="ECO:0000313" key="9">
    <source>
        <dbReference type="Proteomes" id="UP000245168"/>
    </source>
</evidence>
<evidence type="ECO:0000256" key="2">
    <source>
        <dbReference type="ARBA" id="ARBA00009533"/>
    </source>
</evidence>
<evidence type="ECO:0000256" key="1">
    <source>
        <dbReference type="ARBA" id="ARBA00001933"/>
    </source>
</evidence>
<organism evidence="8 9">
    <name type="scientific">Marinicauda salina</name>
    <dbReference type="NCBI Taxonomy" id="2135793"/>
    <lineage>
        <taxon>Bacteria</taxon>
        <taxon>Pseudomonadati</taxon>
        <taxon>Pseudomonadota</taxon>
        <taxon>Alphaproteobacteria</taxon>
        <taxon>Maricaulales</taxon>
        <taxon>Maricaulaceae</taxon>
        <taxon>Marinicauda</taxon>
    </lineage>
</organism>
<dbReference type="InterPro" id="IPR002129">
    <property type="entry name" value="PyrdxlP-dep_de-COase"/>
</dbReference>
<accession>A0A2U2BY53</accession>
<keyword evidence="5 7" id="KW-0456">Lyase</keyword>
<evidence type="ECO:0000256" key="6">
    <source>
        <dbReference type="PIRSR" id="PIRSR602129-50"/>
    </source>
</evidence>
<protein>
    <submittedName>
        <fullName evidence="8">Aspartate aminotransferase family protein</fullName>
    </submittedName>
</protein>
<dbReference type="PROSITE" id="PS00392">
    <property type="entry name" value="DDC_GAD_HDC_YDC"/>
    <property type="match status" value="1"/>
</dbReference>
<name>A0A2U2BY53_9PROT</name>
<evidence type="ECO:0000313" key="8">
    <source>
        <dbReference type="EMBL" id="PWE18941.1"/>
    </source>
</evidence>
<keyword evidence="3" id="KW-0210">Decarboxylase</keyword>
<proteinExistence type="inferred from homology"/>
<dbReference type="SUPFAM" id="SSF53383">
    <property type="entry name" value="PLP-dependent transferases"/>
    <property type="match status" value="1"/>
</dbReference>
<keyword evidence="8" id="KW-0032">Aminotransferase</keyword>
<evidence type="ECO:0000256" key="5">
    <source>
        <dbReference type="ARBA" id="ARBA00023239"/>
    </source>
</evidence>
<dbReference type="InterPro" id="IPR021115">
    <property type="entry name" value="Pyridoxal-P_BS"/>
</dbReference>
<keyword evidence="4 6" id="KW-0663">Pyridoxal phosphate</keyword>
<feature type="modified residue" description="N6-(pyridoxal phosphate)lysine" evidence="6">
    <location>
        <position position="290"/>
    </location>
</feature>
<dbReference type="PANTHER" id="PTHR11999">
    <property type="entry name" value="GROUP II PYRIDOXAL-5-PHOSPHATE DECARBOXYLASE"/>
    <property type="match status" value="1"/>
</dbReference>
<evidence type="ECO:0000256" key="4">
    <source>
        <dbReference type="ARBA" id="ARBA00022898"/>
    </source>
</evidence>
<dbReference type="InterPro" id="IPR015424">
    <property type="entry name" value="PyrdxlP-dep_Trfase"/>
</dbReference>
<keyword evidence="9" id="KW-1185">Reference proteome</keyword>
<comment type="caution">
    <text evidence="8">The sequence shown here is derived from an EMBL/GenBank/DDBJ whole genome shotgun (WGS) entry which is preliminary data.</text>
</comment>
<gene>
    <name evidence="8" type="ORF">DDZ18_03175</name>
</gene>
<evidence type="ECO:0000256" key="7">
    <source>
        <dbReference type="RuleBase" id="RU000382"/>
    </source>
</evidence>
<reference evidence="9" key="1">
    <citation type="submission" date="2018-05" db="EMBL/GenBank/DDBJ databases">
        <authorList>
            <person name="Liu B.-T."/>
        </authorList>
    </citation>
    <scope>NUCLEOTIDE SEQUENCE [LARGE SCALE GENOMIC DNA]</scope>
    <source>
        <strain evidence="9">WD6-1</strain>
    </source>
</reference>